<keyword evidence="2" id="KW-1185">Reference proteome</keyword>
<reference evidence="1 2" key="2">
    <citation type="journal article" date="2016" name="Appl. Microbiol. Biotechnol.">
        <title>Mutations improving production and secretion of extracellular lipase by Burkholderia glumae PG1.</title>
        <authorList>
            <person name="Knapp A."/>
            <person name="Voget S."/>
            <person name="Gao R."/>
            <person name="Zaburannyi N."/>
            <person name="Krysciak D."/>
            <person name="Breuer M."/>
            <person name="Hauer B."/>
            <person name="Streit W.R."/>
            <person name="Muller R."/>
            <person name="Daniel R."/>
            <person name="Jaeger K.E."/>
        </authorList>
    </citation>
    <scope>NUCLEOTIDE SEQUENCE [LARGE SCALE GENOMIC DNA]</scope>
    <source>
        <strain evidence="1 2">PG1</strain>
    </source>
</reference>
<reference evidence="2" key="1">
    <citation type="submission" date="2011-03" db="EMBL/GenBank/DDBJ databases">
        <authorList>
            <person name="Voget S."/>
            <person name="Streit W.R."/>
            <person name="Jaeger K.E."/>
            <person name="Daniel R."/>
        </authorList>
    </citation>
    <scope>NUCLEOTIDE SEQUENCE [LARGE SCALE GENOMIC DNA]</scope>
    <source>
        <strain evidence="2">PG1</strain>
    </source>
</reference>
<gene>
    <name evidence="1" type="ORF">BGL_1c06970</name>
</gene>
<proteinExistence type="predicted"/>
<evidence type="ECO:0000313" key="2">
    <source>
        <dbReference type="Proteomes" id="UP000031838"/>
    </source>
</evidence>
<dbReference type="AlphaFoldDB" id="A0A0B6RIR2"/>
<dbReference type="InterPro" id="IPR032710">
    <property type="entry name" value="NTF2-like_dom_sf"/>
</dbReference>
<protein>
    <recommendedName>
        <fullName evidence="3">DUF4440 domain-containing protein</fullName>
    </recommendedName>
</protein>
<evidence type="ECO:0008006" key="3">
    <source>
        <dbReference type="Google" id="ProtNLM"/>
    </source>
</evidence>
<sequence length="134" mass="14351">MNDSQPFLDAVVSICTEIEAWLAGTATSAAALDALLARFAPAFTMTGTDGASLDHAGLRALFARLAGYKPGLEIRLVALRTIAVHPDGAVIGYDEHQRDASGPLPARRSTAVLERDAADGRIRWLHLQETWLDA</sequence>
<dbReference type="KEGG" id="bgp:BGL_1c06970"/>
<organism evidence="1 2">
    <name type="scientific">Burkholderia plantarii</name>
    <dbReference type="NCBI Taxonomy" id="41899"/>
    <lineage>
        <taxon>Bacteria</taxon>
        <taxon>Pseudomonadati</taxon>
        <taxon>Pseudomonadota</taxon>
        <taxon>Betaproteobacteria</taxon>
        <taxon>Burkholderiales</taxon>
        <taxon>Burkholderiaceae</taxon>
        <taxon>Burkholderia</taxon>
    </lineage>
</organism>
<dbReference type="Proteomes" id="UP000031838">
    <property type="component" value="Chromosome 1"/>
</dbReference>
<dbReference type="InterPro" id="IPR016918">
    <property type="entry name" value="UCP029394"/>
</dbReference>
<name>A0A0B6RIR2_BURPL</name>
<dbReference type="SUPFAM" id="SSF54427">
    <property type="entry name" value="NTF2-like"/>
    <property type="match status" value="1"/>
</dbReference>
<dbReference type="PIRSF" id="PIRSF029394">
    <property type="entry name" value="UCP029394"/>
    <property type="match status" value="1"/>
</dbReference>
<dbReference type="OrthoDB" id="8912060at2"/>
<dbReference type="RefSeq" id="WP_042623996.1">
    <property type="nucleotide sequence ID" value="NZ_CP002580.1"/>
</dbReference>
<accession>A0A0B6RIR2</accession>
<dbReference type="EMBL" id="CP002580">
    <property type="protein sequence ID" value="AJK45232.1"/>
    <property type="molecule type" value="Genomic_DNA"/>
</dbReference>
<dbReference type="HOGENOM" id="CLU_127523_0_0_4"/>
<dbReference type="Gene3D" id="3.10.450.50">
    <property type="match status" value="1"/>
</dbReference>
<evidence type="ECO:0000313" key="1">
    <source>
        <dbReference type="EMBL" id="AJK45232.1"/>
    </source>
</evidence>